<feature type="repeat" description="ANK" evidence="3">
    <location>
        <begin position="1679"/>
        <end position="1711"/>
    </location>
</feature>
<dbReference type="PRINTS" id="PR01415">
    <property type="entry name" value="ANKYRIN"/>
</dbReference>
<dbReference type="InterPro" id="IPR027417">
    <property type="entry name" value="P-loop_NTPase"/>
</dbReference>
<feature type="repeat" description="ANK" evidence="3">
    <location>
        <begin position="1712"/>
        <end position="1746"/>
    </location>
</feature>
<gene>
    <name evidence="5" type="ORF">Zmor_012051</name>
</gene>
<accession>A0AA38HFQ4</accession>
<evidence type="ECO:0000256" key="2">
    <source>
        <dbReference type="ARBA" id="ARBA00023043"/>
    </source>
</evidence>
<feature type="compositionally biased region" description="Polar residues" evidence="4">
    <location>
        <begin position="65"/>
        <end position="76"/>
    </location>
</feature>
<dbReference type="Proteomes" id="UP001168821">
    <property type="component" value="Unassembled WGS sequence"/>
</dbReference>
<dbReference type="Pfam" id="PF00023">
    <property type="entry name" value="Ank"/>
    <property type="match status" value="1"/>
</dbReference>
<evidence type="ECO:0000256" key="3">
    <source>
        <dbReference type="PROSITE-ProRule" id="PRU00023"/>
    </source>
</evidence>
<proteinExistence type="predicted"/>
<dbReference type="InterPro" id="IPR036770">
    <property type="entry name" value="Ankyrin_rpt-contain_sf"/>
</dbReference>
<sequence length="2019" mass="229643">MAEDDSEEVTLRKYSIASLLQERQQFLQQIKILRGQLEQAGITPFSLQSVSAPDLSRPKRFSLPAPSTKTSASTAEIKTQRLSSCIDTPKKQSLSTYDKRSGTNDLGKQYEYVMCGFYAVRFATNSNVSDFEMTTNDEVYGDFDDIALKVKYTDGSTHTYLLQLKHTENKKSLTEKILTTENKDFSLMKYLKTFQNLADTDNVSCILFTNRTAHFKELSRFAFNNIEFIVKKFDEVRCEGLLDTNQTSKKSLYQFSTTDPGDLCTFLDHFYLFANQSNVAKMKSLITLCLKDLLQCDVCDTFLHFMKTWWCGNFILTKNDVIAKLAELALSPSIRTISDEKHSEKSELLEDAILKFDMTVVSGVDTEIVSQIWTGSDELRQVSLTALKYGLTSKGISTLEELTPVQRSKVLWYLNKVPLVVKVYESRKEQVRRAIELLGKMETKKKLLVLGDLRREEFPEWSVFENLHDLAGDGLFDEIVKRYEVSLQGRGSISLERLIETRDRMKIIKIRELFLMSQEPILIGDKKNCLPDSYISRTVSTNFLNTEKVLHHFENSNDLIIFHCQPNFTSFLKNKNITFMETNNYEGDSEISVLVTSECTKSQFDEICTKTTKHRVHLLRILSDESSLLVLSSDNTLKSEDLKYPRFSIKEDEIHETFDNPINVLCAQPGIGKSTMIKYLYNNCPCDHWSVCVNLRKFNCLLKEEPEEEEILMYFLELEGVAERTLLDEIKVLFFETRKIYLFLDGLDEIESNCVDFALDYVNYIASTGVHVWISSRQNLQEVITTRLNVFPIDIQELNREEQSKYIKQRLEMRYEPDEIHQISDGIFHSADVANSHNMLGIPLQLYIITENFLDDVELYHRLNDEIFILTKMYQSFFEGKKKHLYEKVGVQYEQQLGFNFNLYLENYEIPALKSCLDDTTFQRLNLENSKSEEFLEMIKTEGDKFGIVSQVNDDRAVFTHQTYAEYFACLWLKKNFAKARILKDEFKSDKYQNLRLIFDIMLAENCPLHLAVIYQNSDQVRKHLVNIASRDEGGRSALHLLCSYGTKYLPLPLVPSLYSNQLYYDENQFGGESANYRTIFTYLSQCDPFEVDKVFQWNSLDYCFHFQCLYPTEMFLEQYEDKVKVDLLLGKLNSVTLAYYSSKLGYPNLLQSVIKRNRNVVHFKIGEAMLSLLHVAVGDDVDAPPVKDSTKIKVIKILIKNGIDINVKDQNGATALHWAVAQGRYKLVKALLDEGADVNATTNKGETIIHYALLEWQNQVKIFKTDTNVGFDTSPRDKDGTTILQWACREGDYDLARNVIDAVNITNQIGETALHYAVQAWKPNLDIVNLLIDNGIDVNCTDCNGISPLHWAFDKGHYDLIGVLHQKGANVTTITAEHKSLLRNAYKPQQPNMYVVEMLIDYGFNVNAKGCDGVTLLHWASEKGHVGIVKLLIANGANINATTKSNETVLHHAARGWNTTLITIFTEIGIDVNGKDIDGTTALHRAAQRGNLSMVKTLVDEGSTISSTTNHGENVLTFAVKTHEPHPDVITYLVKTGIDVNNQDQDGVSALHWACERGHYSIVKLLLDHGANVNSVTKKGETPLHYTSPNTQMIKLLLDSGVRVNATDIDGMTALHWAAERGQFDLVKTLLQFGSDINSTNNEEETVLIYAVKQRKINIEVVKFLVRKGATIAAMDKNGMNALHWGSKCGHYDVVKLLLKKGVDANSHTNKNETTLHYASMSWQPNTDIIKRLVSTGACINFQDGDGATALHWACKEGHYTNVAILVDLGADLHATTKNKQTTLHFAANAWKINFEVFELLIDRGVDVNAVDGDGKTALHWAAEKGFYDNVSFLLEKKASVDAVTRTNLTALHFAVYGGHVRIIKLLLDKGLTIDKVDSKNVNLPLYFAVRNGHLKEDLLIMMAGTIREKFPLLSWKRYSYQEVITYLQEVQPYMEPPPVMRNVSTSMENRGGLLRTCGDVVVDNVRSSTVWIQNVLNTMICRKTARHPRSPTFIVHYPVFPTEDLCNEQEVKLPTIE</sequence>
<feature type="repeat" description="ANK" evidence="3">
    <location>
        <begin position="1780"/>
        <end position="1814"/>
    </location>
</feature>
<dbReference type="Gene3D" id="3.40.50.300">
    <property type="entry name" value="P-loop containing nucleotide triphosphate hydrolases"/>
    <property type="match status" value="1"/>
</dbReference>
<keyword evidence="6" id="KW-1185">Reference proteome</keyword>
<organism evidence="5 6">
    <name type="scientific">Zophobas morio</name>
    <dbReference type="NCBI Taxonomy" id="2755281"/>
    <lineage>
        <taxon>Eukaryota</taxon>
        <taxon>Metazoa</taxon>
        <taxon>Ecdysozoa</taxon>
        <taxon>Arthropoda</taxon>
        <taxon>Hexapoda</taxon>
        <taxon>Insecta</taxon>
        <taxon>Pterygota</taxon>
        <taxon>Neoptera</taxon>
        <taxon>Endopterygota</taxon>
        <taxon>Coleoptera</taxon>
        <taxon>Polyphaga</taxon>
        <taxon>Cucujiformia</taxon>
        <taxon>Tenebrionidae</taxon>
        <taxon>Zophobas</taxon>
    </lineage>
</organism>
<feature type="repeat" description="ANK" evidence="3">
    <location>
        <begin position="1644"/>
        <end position="1678"/>
    </location>
</feature>
<feature type="repeat" description="ANK" evidence="3">
    <location>
        <begin position="1345"/>
        <end position="1377"/>
    </location>
</feature>
<dbReference type="InterPro" id="IPR002110">
    <property type="entry name" value="Ankyrin_rpt"/>
</dbReference>
<feature type="repeat" description="ANK" evidence="3">
    <location>
        <begin position="1310"/>
        <end position="1344"/>
    </location>
</feature>
<dbReference type="SMART" id="SM00248">
    <property type="entry name" value="ANK"/>
    <property type="match status" value="20"/>
</dbReference>
<dbReference type="PANTHER" id="PTHR24198">
    <property type="entry name" value="ANKYRIN REPEAT AND PROTEIN KINASE DOMAIN-CONTAINING PROTEIN"/>
    <property type="match status" value="1"/>
</dbReference>
<dbReference type="Pfam" id="PF12796">
    <property type="entry name" value="Ank_2"/>
    <property type="match status" value="6"/>
</dbReference>
<dbReference type="SUPFAM" id="SSF48403">
    <property type="entry name" value="Ankyrin repeat"/>
    <property type="match status" value="3"/>
</dbReference>
<evidence type="ECO:0000256" key="1">
    <source>
        <dbReference type="ARBA" id="ARBA00022737"/>
    </source>
</evidence>
<dbReference type="Gene3D" id="1.25.40.20">
    <property type="entry name" value="Ankyrin repeat-containing domain"/>
    <property type="match status" value="5"/>
</dbReference>
<feature type="repeat" description="ANK" evidence="3">
    <location>
        <begin position="1848"/>
        <end position="1880"/>
    </location>
</feature>
<evidence type="ECO:0000256" key="4">
    <source>
        <dbReference type="SAM" id="MobiDB-lite"/>
    </source>
</evidence>
<reference evidence="5" key="1">
    <citation type="journal article" date="2023" name="G3 (Bethesda)">
        <title>Whole genome assemblies of Zophobas morio and Tenebrio molitor.</title>
        <authorList>
            <person name="Kaur S."/>
            <person name="Stinson S.A."/>
            <person name="diCenzo G.C."/>
        </authorList>
    </citation>
    <scope>NUCLEOTIDE SEQUENCE</scope>
    <source>
        <strain evidence="5">QUZm001</strain>
    </source>
</reference>
<dbReference type="SUPFAM" id="SSF52540">
    <property type="entry name" value="P-loop containing nucleoside triphosphate hydrolases"/>
    <property type="match status" value="1"/>
</dbReference>
<name>A0AA38HFQ4_9CUCU</name>
<feature type="repeat" description="ANK" evidence="3">
    <location>
        <begin position="1747"/>
        <end position="1779"/>
    </location>
</feature>
<keyword evidence="2 3" id="KW-0040">ANK repeat</keyword>
<keyword evidence="1" id="KW-0677">Repeat</keyword>
<feature type="repeat" description="ANK" evidence="3">
    <location>
        <begin position="1479"/>
        <end position="1511"/>
    </location>
</feature>
<dbReference type="Pfam" id="PF13637">
    <property type="entry name" value="Ank_4"/>
    <property type="match status" value="2"/>
</dbReference>
<feature type="repeat" description="ANK" evidence="3">
    <location>
        <begin position="1611"/>
        <end position="1643"/>
    </location>
</feature>
<feature type="repeat" description="ANK" evidence="3">
    <location>
        <begin position="1512"/>
        <end position="1546"/>
    </location>
</feature>
<feature type="repeat" description="ANK" evidence="3">
    <location>
        <begin position="1547"/>
        <end position="1579"/>
    </location>
</feature>
<evidence type="ECO:0000313" key="5">
    <source>
        <dbReference type="EMBL" id="KAJ3616117.1"/>
    </source>
</evidence>
<protein>
    <recommendedName>
        <fullName evidence="7">NACHT domain-containing protein</fullName>
    </recommendedName>
</protein>
<dbReference type="PROSITE" id="PS50088">
    <property type="entry name" value="ANK_REPEAT"/>
    <property type="match status" value="15"/>
</dbReference>
<feature type="repeat" description="ANK" evidence="3">
    <location>
        <begin position="1413"/>
        <end position="1445"/>
    </location>
</feature>
<dbReference type="PROSITE" id="PS50297">
    <property type="entry name" value="ANK_REP_REGION"/>
    <property type="match status" value="12"/>
</dbReference>
<feature type="repeat" description="ANK" evidence="3">
    <location>
        <begin position="1212"/>
        <end position="1244"/>
    </location>
</feature>
<evidence type="ECO:0008006" key="7">
    <source>
        <dbReference type="Google" id="ProtNLM"/>
    </source>
</evidence>
<dbReference type="PANTHER" id="PTHR24198:SF165">
    <property type="entry name" value="ANKYRIN REPEAT-CONTAINING PROTEIN-RELATED"/>
    <property type="match status" value="1"/>
</dbReference>
<comment type="caution">
    <text evidence="5">The sequence shown here is derived from an EMBL/GenBank/DDBJ whole genome shotgun (WGS) entry which is preliminary data.</text>
</comment>
<evidence type="ECO:0000313" key="6">
    <source>
        <dbReference type="Proteomes" id="UP001168821"/>
    </source>
</evidence>
<feature type="repeat" description="ANK" evidence="3">
    <location>
        <begin position="1815"/>
        <end position="1847"/>
    </location>
</feature>
<dbReference type="EMBL" id="JALNTZ010003737">
    <property type="protein sequence ID" value="KAJ3616117.1"/>
    <property type="molecule type" value="Genomic_DNA"/>
</dbReference>
<feature type="region of interest" description="Disordered" evidence="4">
    <location>
        <begin position="50"/>
        <end position="76"/>
    </location>
</feature>